<organism evidence="1 2">
    <name type="scientific">Sphingomonas jinjuensis</name>
    <dbReference type="NCBI Taxonomy" id="535907"/>
    <lineage>
        <taxon>Bacteria</taxon>
        <taxon>Pseudomonadati</taxon>
        <taxon>Pseudomonadota</taxon>
        <taxon>Alphaproteobacteria</taxon>
        <taxon>Sphingomonadales</taxon>
        <taxon>Sphingomonadaceae</taxon>
        <taxon>Sphingomonas</taxon>
    </lineage>
</organism>
<dbReference type="Proteomes" id="UP000529795">
    <property type="component" value="Unassembled WGS sequence"/>
</dbReference>
<dbReference type="RefSeq" id="WP_343050719.1">
    <property type="nucleotide sequence ID" value="NZ_JACIEV010000001.1"/>
</dbReference>
<sequence>MQPVIGSPCPSNGAQLRAISSSIMAQLLAALHGGCVAGETLRQTSTFRAAAAAPISARHDRMAAAAAGVMTAVAVGTLVGEGDGATARVSFAC</sequence>
<accession>A0A840FE20</accession>
<name>A0A840FE20_9SPHN</name>
<reference evidence="1 2" key="1">
    <citation type="submission" date="2020-08" db="EMBL/GenBank/DDBJ databases">
        <title>Genomic Encyclopedia of Type Strains, Phase IV (KMG-IV): sequencing the most valuable type-strain genomes for metagenomic binning, comparative biology and taxonomic classification.</title>
        <authorList>
            <person name="Goeker M."/>
        </authorList>
    </citation>
    <scope>NUCLEOTIDE SEQUENCE [LARGE SCALE GENOMIC DNA]</scope>
    <source>
        <strain evidence="1 2">YC6723</strain>
    </source>
</reference>
<dbReference type="AlphaFoldDB" id="A0A840FE20"/>
<gene>
    <name evidence="1" type="ORF">GGQ80_000144</name>
</gene>
<dbReference type="EMBL" id="JACIEV010000001">
    <property type="protein sequence ID" value="MBB4152268.1"/>
    <property type="molecule type" value="Genomic_DNA"/>
</dbReference>
<protein>
    <submittedName>
        <fullName evidence="1">Uncharacterized protein</fullName>
    </submittedName>
</protein>
<evidence type="ECO:0000313" key="1">
    <source>
        <dbReference type="EMBL" id="MBB4152268.1"/>
    </source>
</evidence>
<evidence type="ECO:0000313" key="2">
    <source>
        <dbReference type="Proteomes" id="UP000529795"/>
    </source>
</evidence>
<comment type="caution">
    <text evidence="1">The sequence shown here is derived from an EMBL/GenBank/DDBJ whole genome shotgun (WGS) entry which is preliminary data.</text>
</comment>
<proteinExistence type="predicted"/>
<keyword evidence="2" id="KW-1185">Reference proteome</keyword>